<organism evidence="9 10">
    <name type="scientific">Falsiroseomonas stagni DSM 19981</name>
    <dbReference type="NCBI Taxonomy" id="1123062"/>
    <lineage>
        <taxon>Bacteria</taxon>
        <taxon>Pseudomonadati</taxon>
        <taxon>Pseudomonadota</taxon>
        <taxon>Alphaproteobacteria</taxon>
        <taxon>Acetobacterales</taxon>
        <taxon>Roseomonadaceae</taxon>
        <taxon>Falsiroseomonas</taxon>
    </lineage>
</organism>
<dbReference type="Pfam" id="PF06429">
    <property type="entry name" value="Flg_bbr_C"/>
    <property type="match status" value="1"/>
</dbReference>
<feature type="compositionally biased region" description="Basic and acidic residues" evidence="7">
    <location>
        <begin position="77"/>
        <end position="90"/>
    </location>
</feature>
<dbReference type="GO" id="GO:0071978">
    <property type="term" value="P:bacterial-type flagellum-dependent swarming motility"/>
    <property type="evidence" value="ECO:0007669"/>
    <property type="project" value="TreeGrafter"/>
</dbReference>
<dbReference type="InterPro" id="IPR010930">
    <property type="entry name" value="Flg_bb/hook_C_dom"/>
</dbReference>
<evidence type="ECO:0000256" key="6">
    <source>
        <dbReference type="RuleBase" id="RU362062"/>
    </source>
</evidence>
<dbReference type="Proteomes" id="UP000199473">
    <property type="component" value="Unassembled WGS sequence"/>
</dbReference>
<keyword evidence="10" id="KW-1185">Reference proteome</keyword>
<dbReference type="PROSITE" id="PS00588">
    <property type="entry name" value="FLAGELLA_BB_ROD"/>
    <property type="match status" value="1"/>
</dbReference>
<protein>
    <recommendedName>
        <fullName evidence="3 6">Flagellar basal-body rod protein FlgC</fullName>
    </recommendedName>
</protein>
<feature type="region of interest" description="Disordered" evidence="7">
    <location>
        <begin position="67"/>
        <end position="90"/>
    </location>
</feature>
<evidence type="ECO:0000313" key="10">
    <source>
        <dbReference type="Proteomes" id="UP000199473"/>
    </source>
</evidence>
<accession>A0A1I3X9A2</accession>
<name>A0A1I3X9A2_9PROT</name>
<dbReference type="PANTHER" id="PTHR30435">
    <property type="entry name" value="FLAGELLAR PROTEIN"/>
    <property type="match status" value="1"/>
</dbReference>
<keyword evidence="9" id="KW-0282">Flagellum</keyword>
<sequence>MDLDRALSISAAGMAAQSTRLRVVAENLANRDSTGQTPGADPYRRRTVTFTNNMDRALGAPTLRASRIGTEPGAFPERYEPQHPAADERGYVKTPNVNSLMEVMDMREAQRSYGANLSVIETTRGMLMRTIEALRG</sequence>
<evidence type="ECO:0000259" key="8">
    <source>
        <dbReference type="Pfam" id="PF06429"/>
    </source>
</evidence>
<dbReference type="RefSeq" id="WP_092953885.1">
    <property type="nucleotide sequence ID" value="NZ_FOSQ01000001.1"/>
</dbReference>
<dbReference type="AlphaFoldDB" id="A0A1I3X9A2"/>
<gene>
    <name evidence="9" type="ORF">SAMN02745775_10198</name>
</gene>
<keyword evidence="9" id="KW-0966">Cell projection</keyword>
<evidence type="ECO:0000256" key="1">
    <source>
        <dbReference type="ARBA" id="ARBA00004117"/>
    </source>
</evidence>
<feature type="domain" description="Flagellar basal-body/hook protein C-terminal" evidence="8">
    <location>
        <begin position="89"/>
        <end position="131"/>
    </location>
</feature>
<reference evidence="9 10" key="1">
    <citation type="submission" date="2016-10" db="EMBL/GenBank/DDBJ databases">
        <authorList>
            <person name="de Groot N.N."/>
        </authorList>
    </citation>
    <scope>NUCLEOTIDE SEQUENCE [LARGE SCALE GENOMIC DNA]</scope>
    <source>
        <strain evidence="9 10">DSM 19981</strain>
    </source>
</reference>
<evidence type="ECO:0000256" key="4">
    <source>
        <dbReference type="ARBA" id="ARBA00023143"/>
    </source>
</evidence>
<evidence type="ECO:0000256" key="7">
    <source>
        <dbReference type="SAM" id="MobiDB-lite"/>
    </source>
</evidence>
<evidence type="ECO:0000256" key="3">
    <source>
        <dbReference type="ARBA" id="ARBA00017941"/>
    </source>
</evidence>
<keyword evidence="4 6" id="KW-0975">Bacterial flagellum</keyword>
<dbReference type="EMBL" id="FOSQ01000001">
    <property type="protein sequence ID" value="SFK16154.1"/>
    <property type="molecule type" value="Genomic_DNA"/>
</dbReference>
<comment type="similarity">
    <text evidence="2">Belongs to the flagella basal body rod proteins family.</text>
</comment>
<dbReference type="InterPro" id="IPR006299">
    <property type="entry name" value="FlgC"/>
</dbReference>
<evidence type="ECO:0000313" key="9">
    <source>
        <dbReference type="EMBL" id="SFK16154.1"/>
    </source>
</evidence>
<dbReference type="NCBIfam" id="TIGR01395">
    <property type="entry name" value="FlgC"/>
    <property type="match status" value="1"/>
</dbReference>
<dbReference type="STRING" id="1123062.SAMN02745775_10198"/>
<evidence type="ECO:0000256" key="2">
    <source>
        <dbReference type="ARBA" id="ARBA00009677"/>
    </source>
</evidence>
<comment type="subcellular location">
    <subcellularLocation>
        <location evidence="1 6">Bacterial flagellum basal body</location>
    </subcellularLocation>
</comment>
<keyword evidence="9" id="KW-0969">Cilium</keyword>
<comment type="subunit">
    <text evidence="5 6">The basal body constitutes a major portion of the flagellar organelle and consists of four rings (L,P,S, and M) mounted on a central rod. The rod consists of about 26 subunits of FlgG in the distal portion, and FlgB, FlgC and FlgF are thought to build up the proximal portion of the rod with about 6 subunits each.</text>
</comment>
<dbReference type="OrthoDB" id="9813951at2"/>
<dbReference type="PANTHER" id="PTHR30435:SF2">
    <property type="entry name" value="FLAGELLAR BASAL-BODY ROD PROTEIN FLGC"/>
    <property type="match status" value="1"/>
</dbReference>
<dbReference type="GO" id="GO:0030694">
    <property type="term" value="C:bacterial-type flagellum basal body, rod"/>
    <property type="evidence" value="ECO:0007669"/>
    <property type="project" value="UniProtKB-UniRule"/>
</dbReference>
<evidence type="ECO:0000256" key="5">
    <source>
        <dbReference type="ARBA" id="ARBA00025933"/>
    </source>
</evidence>
<dbReference type="InterPro" id="IPR019776">
    <property type="entry name" value="Flagellar_basal_body_rod_CS"/>
</dbReference>
<proteinExistence type="inferred from homology"/>